<protein>
    <recommendedName>
        <fullName evidence="4">DUF1961 domain-containing protein</fullName>
    </recommendedName>
</protein>
<evidence type="ECO:0000313" key="3">
    <source>
        <dbReference type="Proteomes" id="UP000178198"/>
    </source>
</evidence>
<feature type="signal peptide" evidence="1">
    <location>
        <begin position="1"/>
        <end position="19"/>
    </location>
</feature>
<sequence length="266" mass="30714">MNLTQLLISIFFLSGSILAQNPDNKEFDILNQSKQWQLQFKDSGTKDWQSKWFLDGLEATIKNTKAGMLFNAGTKAGTDTDHAVLWTKNSFKGNVKMEFSFNRKDTETKWAIILYLQATGTGLAPYVEDISKWNNLRTIPAMKTYFTNMKTLHISYASFENDNTDSKNDYIRVRQYPVIIGQNFNTTTEIPNPYFETELFKTDETYKITLIKTKAKLYFKVAGKNSSKLFSWDLSKKPELLEGRIGFRQMATRSALYKDILIYTIN</sequence>
<name>A0A1D9PCW3_9FLAO</name>
<dbReference type="RefSeq" id="WP_071185405.1">
    <property type="nucleotide sequence ID" value="NZ_CP017774.1"/>
</dbReference>
<keyword evidence="1" id="KW-0732">Signal</keyword>
<evidence type="ECO:0008006" key="4">
    <source>
        <dbReference type="Google" id="ProtNLM"/>
    </source>
</evidence>
<organism evidence="2 3">
    <name type="scientific">Flavobacterium commune</name>
    <dbReference type="NCBI Taxonomy" id="1306519"/>
    <lineage>
        <taxon>Bacteria</taxon>
        <taxon>Pseudomonadati</taxon>
        <taxon>Bacteroidota</taxon>
        <taxon>Flavobacteriia</taxon>
        <taxon>Flavobacteriales</taxon>
        <taxon>Flavobacteriaceae</taxon>
        <taxon>Flavobacterium</taxon>
    </lineage>
</organism>
<dbReference type="AlphaFoldDB" id="A0A1D9PCW3"/>
<proteinExistence type="predicted"/>
<reference evidence="2 3" key="1">
    <citation type="submission" date="2016-10" db="EMBL/GenBank/DDBJ databases">
        <title>Complete Genome Sequence of Flavobacterium sp. PK15.</title>
        <authorList>
            <person name="Ekwe A."/>
            <person name="Kim S.B."/>
        </authorList>
    </citation>
    <scope>NUCLEOTIDE SEQUENCE [LARGE SCALE GENOMIC DNA]</scope>
    <source>
        <strain evidence="2 3">PK15</strain>
    </source>
</reference>
<dbReference type="InterPro" id="IPR015305">
    <property type="entry name" value="DUF1961"/>
</dbReference>
<dbReference type="Proteomes" id="UP000178198">
    <property type="component" value="Chromosome"/>
</dbReference>
<gene>
    <name evidence="2" type="ORF">BIW12_12405</name>
</gene>
<dbReference type="Pfam" id="PF09224">
    <property type="entry name" value="DUF1961"/>
    <property type="match status" value="1"/>
</dbReference>
<evidence type="ECO:0000313" key="2">
    <source>
        <dbReference type="EMBL" id="APA00165.1"/>
    </source>
</evidence>
<dbReference type="Gene3D" id="2.60.120.200">
    <property type="match status" value="1"/>
</dbReference>
<dbReference type="OrthoDB" id="9787610at2"/>
<keyword evidence="3" id="KW-1185">Reference proteome</keyword>
<dbReference type="KEGG" id="fcm:BIW12_12405"/>
<feature type="chain" id="PRO_5009444598" description="DUF1961 domain-containing protein" evidence="1">
    <location>
        <begin position="20"/>
        <end position="266"/>
    </location>
</feature>
<accession>A0A1D9PCW3</accession>
<dbReference type="STRING" id="1306519.BIW12_12405"/>
<dbReference type="EMBL" id="CP017774">
    <property type="protein sequence ID" value="APA00165.1"/>
    <property type="molecule type" value="Genomic_DNA"/>
</dbReference>
<evidence type="ECO:0000256" key="1">
    <source>
        <dbReference type="SAM" id="SignalP"/>
    </source>
</evidence>